<dbReference type="InterPro" id="IPR036188">
    <property type="entry name" value="FAD/NAD-bd_sf"/>
</dbReference>
<dbReference type="PANTHER" id="PTHR43539">
    <property type="entry name" value="FLAVIN-BINDING MONOOXYGENASE-LIKE PROTEIN (AFU_ORTHOLOGUE AFUA_4G09220)"/>
    <property type="match status" value="1"/>
</dbReference>
<sequence>MTSTTETDTSVVVIGAGQAGLSVAYYLRRLGLDPGNDFVLLDRGPGTGGAWQHRWEALRIGSAHRINDLPGLDELGLSFETADRHMPAKKVVADYYRAYEDHYDFQVVRNADVVAVDNFGEHLNVTFSLDGEEMKTVSTMLVINATGTWGAPFIPWYPGLKSFEGRHLHTSEYRSAREFTDQSVVVVGGGTSAIGFLLELENLASNLTWVSRRPIDFLEDGPLNLEARKEAVLIQDEAARAGRVLPSIVSGTGVPRTRRIQAGIERGVLTPRPMFSSIEPNGVRWKDGAFQQADAIIWSTGFRPELRHLAPLKLREKEGGVAVGQGVAWRDPRVFFAGYGPQASTIGANRAGRMIARQAIATLSKIQAMKNGR</sequence>
<dbReference type="EMBL" id="PGFH01000001">
    <property type="protein sequence ID" value="PJJ81345.1"/>
    <property type="molecule type" value="Genomic_DNA"/>
</dbReference>
<dbReference type="PRINTS" id="PR00469">
    <property type="entry name" value="PNDRDTASEII"/>
</dbReference>
<dbReference type="GO" id="GO:0050660">
    <property type="term" value="F:flavin adenine dinucleotide binding"/>
    <property type="evidence" value="ECO:0007669"/>
    <property type="project" value="TreeGrafter"/>
</dbReference>
<gene>
    <name evidence="2" type="ORF">CLV85_0518</name>
</gene>
<dbReference type="RefSeq" id="WP_100388038.1">
    <property type="nucleotide sequence ID" value="NZ_BMZU01000001.1"/>
</dbReference>
<keyword evidence="1" id="KW-0560">Oxidoreductase</keyword>
<name>A0A2M9D6K8_9MICO</name>
<dbReference type="GO" id="GO:0004497">
    <property type="term" value="F:monooxygenase activity"/>
    <property type="evidence" value="ECO:0007669"/>
    <property type="project" value="TreeGrafter"/>
</dbReference>
<evidence type="ECO:0000256" key="1">
    <source>
        <dbReference type="ARBA" id="ARBA00023002"/>
    </source>
</evidence>
<dbReference type="Gene3D" id="3.50.50.60">
    <property type="entry name" value="FAD/NAD(P)-binding domain"/>
    <property type="match status" value="1"/>
</dbReference>
<evidence type="ECO:0000313" key="3">
    <source>
        <dbReference type="Proteomes" id="UP000231742"/>
    </source>
</evidence>
<keyword evidence="3" id="KW-1185">Reference proteome</keyword>
<organism evidence="2 3">
    <name type="scientific">Salinibacterium amurskyense</name>
    <dbReference type="NCBI Taxonomy" id="205941"/>
    <lineage>
        <taxon>Bacteria</taxon>
        <taxon>Bacillati</taxon>
        <taxon>Actinomycetota</taxon>
        <taxon>Actinomycetes</taxon>
        <taxon>Micrococcales</taxon>
        <taxon>Microbacteriaceae</taxon>
        <taxon>Salinibacterium</taxon>
    </lineage>
</organism>
<accession>A0A2M9D6K8</accession>
<dbReference type="OrthoDB" id="178899at2"/>
<reference evidence="2 3" key="1">
    <citation type="submission" date="2017-11" db="EMBL/GenBank/DDBJ databases">
        <title>Genomic Encyclopedia of Archaeal and Bacterial Type Strains, Phase II (KMG-II): From Individual Species to Whole Genera.</title>
        <authorList>
            <person name="Goeker M."/>
        </authorList>
    </citation>
    <scope>NUCLEOTIDE SEQUENCE [LARGE SCALE GENOMIC DNA]</scope>
    <source>
        <strain evidence="2 3">DSM 16400</strain>
    </source>
</reference>
<dbReference type="AlphaFoldDB" id="A0A2M9D6K8"/>
<proteinExistence type="predicted"/>
<dbReference type="Pfam" id="PF13738">
    <property type="entry name" value="Pyr_redox_3"/>
    <property type="match status" value="1"/>
</dbReference>
<dbReference type="PRINTS" id="PR00368">
    <property type="entry name" value="FADPNR"/>
</dbReference>
<dbReference type="SUPFAM" id="SSF51905">
    <property type="entry name" value="FAD/NAD(P)-binding domain"/>
    <property type="match status" value="2"/>
</dbReference>
<comment type="caution">
    <text evidence="2">The sequence shown here is derived from an EMBL/GenBank/DDBJ whole genome shotgun (WGS) entry which is preliminary data.</text>
</comment>
<protein>
    <submittedName>
        <fullName evidence="2">Cation diffusion facilitator CzcD-associated flavoprotein CzcO</fullName>
    </submittedName>
</protein>
<dbReference type="InterPro" id="IPR050982">
    <property type="entry name" value="Auxin_biosynth/cation_transpt"/>
</dbReference>
<dbReference type="PANTHER" id="PTHR43539:SF78">
    <property type="entry name" value="FLAVIN-CONTAINING MONOOXYGENASE"/>
    <property type="match status" value="1"/>
</dbReference>
<evidence type="ECO:0000313" key="2">
    <source>
        <dbReference type="EMBL" id="PJJ81345.1"/>
    </source>
</evidence>
<dbReference type="Proteomes" id="UP000231742">
    <property type="component" value="Unassembled WGS sequence"/>
</dbReference>